<dbReference type="OrthoDB" id="7687266at2759"/>
<reference evidence="1" key="1">
    <citation type="submission" date="2022-03" db="EMBL/GenBank/DDBJ databases">
        <authorList>
            <person name="Sayadi A."/>
        </authorList>
    </citation>
    <scope>NUCLEOTIDE SEQUENCE</scope>
</reference>
<dbReference type="Proteomes" id="UP001152888">
    <property type="component" value="Unassembled WGS sequence"/>
</dbReference>
<evidence type="ECO:0000313" key="1">
    <source>
        <dbReference type="EMBL" id="CAH1986570.1"/>
    </source>
</evidence>
<keyword evidence="2" id="KW-1185">Reference proteome</keyword>
<comment type="caution">
    <text evidence="1">The sequence shown here is derived from an EMBL/GenBank/DDBJ whole genome shotgun (WGS) entry which is preliminary data.</text>
</comment>
<dbReference type="AlphaFoldDB" id="A0A9P0L1A8"/>
<organism evidence="1 2">
    <name type="scientific">Acanthoscelides obtectus</name>
    <name type="common">Bean weevil</name>
    <name type="synonym">Bruchus obtectus</name>
    <dbReference type="NCBI Taxonomy" id="200917"/>
    <lineage>
        <taxon>Eukaryota</taxon>
        <taxon>Metazoa</taxon>
        <taxon>Ecdysozoa</taxon>
        <taxon>Arthropoda</taxon>
        <taxon>Hexapoda</taxon>
        <taxon>Insecta</taxon>
        <taxon>Pterygota</taxon>
        <taxon>Neoptera</taxon>
        <taxon>Endopterygota</taxon>
        <taxon>Coleoptera</taxon>
        <taxon>Polyphaga</taxon>
        <taxon>Cucujiformia</taxon>
        <taxon>Chrysomeloidea</taxon>
        <taxon>Chrysomelidae</taxon>
        <taxon>Bruchinae</taxon>
        <taxon>Bruchini</taxon>
        <taxon>Acanthoscelides</taxon>
    </lineage>
</organism>
<evidence type="ECO:0000313" key="2">
    <source>
        <dbReference type="Proteomes" id="UP001152888"/>
    </source>
</evidence>
<gene>
    <name evidence="1" type="ORF">ACAOBT_LOCUS17325</name>
</gene>
<accession>A0A9P0L1A8</accession>
<dbReference type="EMBL" id="CAKOFQ010007002">
    <property type="protein sequence ID" value="CAH1986570.1"/>
    <property type="molecule type" value="Genomic_DNA"/>
</dbReference>
<protein>
    <submittedName>
        <fullName evidence="1">Uncharacterized protein</fullName>
    </submittedName>
</protein>
<sequence>MYGEKLSSWGMEVHPAFDHHALLCYDDKPPSETTAVPPVAVSMPPPPNICVEAGRIQFVRREEEGATVAEAAAGSLQAVPRVTVTRGLQTDDFQMFGDAVNGGEEEEEEVGQVQVGG</sequence>
<proteinExistence type="predicted"/>
<name>A0A9P0L1A8_ACAOB</name>